<evidence type="ECO:0000259" key="7">
    <source>
        <dbReference type="Pfam" id="PF00156"/>
    </source>
</evidence>
<evidence type="ECO:0000313" key="11">
    <source>
        <dbReference type="Proteomes" id="UP000309885"/>
    </source>
</evidence>
<dbReference type="Proteomes" id="UP000307781">
    <property type="component" value="Unassembled WGS sequence"/>
</dbReference>
<dbReference type="Gene3D" id="3.40.50.2020">
    <property type="match status" value="1"/>
</dbReference>
<keyword evidence="4 6" id="KW-0808">Transferase</keyword>
<keyword evidence="5 6" id="KW-0665">Pyrimidine biosynthesis</keyword>
<gene>
    <name evidence="6" type="primary">pyrE</name>
    <name evidence="9" type="ORF">FEI14_03375</name>
    <name evidence="8" type="ORF">FEI15_04980</name>
</gene>
<comment type="caution">
    <text evidence="8">The sequence shown here is derived from an EMBL/GenBank/DDBJ whole genome shotgun (WGS) entry which is preliminary data.</text>
</comment>
<keyword evidence="3 6" id="KW-0328">Glycosyltransferase</keyword>
<dbReference type="InterPro" id="IPR000836">
    <property type="entry name" value="PRTase_dom"/>
</dbReference>
<comment type="pathway">
    <text evidence="1 6">Pyrimidine metabolism; UMP biosynthesis via de novo pathway; UMP from orotate: step 1/2.</text>
</comment>
<comment type="function">
    <text evidence="6">Catalyzes the transfer of a ribosyl phosphate group from 5-phosphoribose 1-diphosphate to orotate, leading to the formation of orotidine monophosphate (OMP).</text>
</comment>
<dbReference type="EMBL" id="VBWO01000004">
    <property type="protein sequence ID" value="TLF39993.1"/>
    <property type="molecule type" value="Genomic_DNA"/>
</dbReference>
<dbReference type="Proteomes" id="UP000309885">
    <property type="component" value="Unassembled WGS sequence"/>
</dbReference>
<evidence type="ECO:0000256" key="5">
    <source>
        <dbReference type="ARBA" id="ARBA00022975"/>
    </source>
</evidence>
<dbReference type="AlphaFoldDB" id="A0A5R8LS50"/>
<proteinExistence type="inferred from homology"/>
<dbReference type="GO" id="GO:0044205">
    <property type="term" value="P:'de novo' UMP biosynthetic process"/>
    <property type="evidence" value="ECO:0007669"/>
    <property type="project" value="UniProtKB-UniRule"/>
</dbReference>
<protein>
    <recommendedName>
        <fullName evidence="2 6">Orotate phosphoribosyltransferase</fullName>
        <shortName evidence="6">OPRT</shortName>
        <shortName evidence="6">OPRTase</shortName>
        <ecNumber evidence="2 6">2.4.2.10</ecNumber>
    </recommendedName>
</protein>
<dbReference type="RefSeq" id="WP_075761178.1">
    <property type="nucleotide sequence ID" value="NZ_CP074379.1"/>
</dbReference>
<dbReference type="NCBIfam" id="TIGR00336">
    <property type="entry name" value="pyrE"/>
    <property type="match status" value="1"/>
</dbReference>
<dbReference type="GO" id="GO:0004588">
    <property type="term" value="F:orotate phosphoribosyltransferase activity"/>
    <property type="evidence" value="ECO:0007669"/>
    <property type="project" value="UniProtKB-UniRule"/>
</dbReference>
<evidence type="ECO:0000256" key="1">
    <source>
        <dbReference type="ARBA" id="ARBA00004889"/>
    </source>
</evidence>
<dbReference type="InterPro" id="IPR004467">
    <property type="entry name" value="Or_phspho_trans_dom"/>
</dbReference>
<accession>A0A5R8LS50</accession>
<sequence>MTKLENQIASDLLRIKAVTLRPEAPFTWASGLKSPIYTDNRLTIGYPDVRSKIAAGLAQEIVAHYPDVTAIGGVATAGIPHAALVANLLNLPLVYIRSKPKDHGQGRQIEGHLPEEAKLVVIDDLLSTGGSVLSAVAAAQKDGVNVLGVAAIFSYQLAAVTANFAKADLPFFTLTNYTALIQTAEAQGAITTQQLSSLHQWRENPAKWGDRFQ</sequence>
<dbReference type="InterPro" id="IPR023031">
    <property type="entry name" value="OPRT"/>
</dbReference>
<dbReference type="GO" id="GO:0000287">
    <property type="term" value="F:magnesium ion binding"/>
    <property type="evidence" value="ECO:0007669"/>
    <property type="project" value="UniProtKB-UniRule"/>
</dbReference>
<dbReference type="EC" id="2.4.2.10" evidence="2 6"/>
<name>A0A5R8LS50_LACZE</name>
<comment type="caution">
    <text evidence="6">Lacks conserved residue(s) required for the propagation of feature annotation.</text>
</comment>
<organism evidence="8 11">
    <name type="scientific">Lacticaseibacillus zeae</name>
    <name type="common">Lactobacillus zeae</name>
    <dbReference type="NCBI Taxonomy" id="57037"/>
    <lineage>
        <taxon>Bacteria</taxon>
        <taxon>Bacillati</taxon>
        <taxon>Bacillota</taxon>
        <taxon>Bacilli</taxon>
        <taxon>Lactobacillales</taxon>
        <taxon>Lactobacillaceae</taxon>
        <taxon>Lacticaseibacillus</taxon>
    </lineage>
</organism>
<dbReference type="SUPFAM" id="SSF53271">
    <property type="entry name" value="PRTase-like"/>
    <property type="match status" value="1"/>
</dbReference>
<dbReference type="GO" id="GO:0019856">
    <property type="term" value="P:pyrimidine nucleobase biosynthetic process"/>
    <property type="evidence" value="ECO:0007669"/>
    <property type="project" value="TreeGrafter"/>
</dbReference>
<evidence type="ECO:0000256" key="2">
    <source>
        <dbReference type="ARBA" id="ARBA00011971"/>
    </source>
</evidence>
<evidence type="ECO:0000256" key="4">
    <source>
        <dbReference type="ARBA" id="ARBA00022679"/>
    </source>
</evidence>
<feature type="binding site" evidence="6">
    <location>
        <position position="97"/>
    </location>
    <ligand>
        <name>5-phospho-alpha-D-ribose 1-diphosphate</name>
        <dbReference type="ChEBI" id="CHEBI:58017"/>
        <note>ligand shared between dimeric partners</note>
    </ligand>
</feature>
<comment type="subunit">
    <text evidence="6">Homodimer.</text>
</comment>
<feature type="binding site" evidence="6">
    <location>
        <position position="103"/>
    </location>
    <ligand>
        <name>5-phospho-alpha-D-ribose 1-diphosphate</name>
        <dbReference type="ChEBI" id="CHEBI:58017"/>
        <note>ligand shared between dimeric partners</note>
    </ligand>
</feature>
<comment type="cofactor">
    <cofactor evidence="6">
        <name>Mg(2+)</name>
        <dbReference type="ChEBI" id="CHEBI:18420"/>
    </cofactor>
</comment>
<dbReference type="PANTHER" id="PTHR19278:SF9">
    <property type="entry name" value="URIDINE 5'-MONOPHOSPHATE SYNTHASE"/>
    <property type="match status" value="1"/>
</dbReference>
<feature type="domain" description="Phosphoribosyltransferase" evidence="7">
    <location>
        <begin position="53"/>
        <end position="153"/>
    </location>
</feature>
<dbReference type="PANTHER" id="PTHR19278">
    <property type="entry name" value="OROTATE PHOSPHORIBOSYLTRANSFERASE"/>
    <property type="match status" value="1"/>
</dbReference>
<reference evidence="10 11" key="1">
    <citation type="submission" date="2019-05" db="EMBL/GenBank/DDBJ databases">
        <title>Genome-based reclassification of Lactobacillus casei as Lactobacillus casei subsp. casei. subsp.nov., description of Lactobacillus casei subsp. zeae subsp. nov., and emended description of Lactobacillus casei.</title>
        <authorList>
            <person name="Huang C.-H."/>
        </authorList>
    </citation>
    <scope>NUCLEOTIDE SEQUENCE [LARGE SCALE GENOMIC DNA]</scope>
    <source>
        <strain evidence="8 11">CRBIP24.44</strain>
        <strain evidence="9 10">CRBIP24.58</strain>
    </source>
</reference>
<evidence type="ECO:0000313" key="9">
    <source>
        <dbReference type="EMBL" id="TLF43908.1"/>
    </source>
</evidence>
<comment type="catalytic activity">
    <reaction evidence="6">
        <text>orotidine 5'-phosphate + diphosphate = orotate + 5-phospho-alpha-D-ribose 1-diphosphate</text>
        <dbReference type="Rhea" id="RHEA:10380"/>
        <dbReference type="ChEBI" id="CHEBI:30839"/>
        <dbReference type="ChEBI" id="CHEBI:33019"/>
        <dbReference type="ChEBI" id="CHEBI:57538"/>
        <dbReference type="ChEBI" id="CHEBI:58017"/>
        <dbReference type="EC" id="2.4.2.10"/>
    </reaction>
</comment>
<evidence type="ECO:0000256" key="6">
    <source>
        <dbReference type="HAMAP-Rule" id="MF_01208"/>
    </source>
</evidence>
<dbReference type="CDD" id="cd06223">
    <property type="entry name" value="PRTases_typeI"/>
    <property type="match status" value="1"/>
</dbReference>
<feature type="binding site" description="in other chain" evidence="6">
    <location>
        <begin position="123"/>
        <end position="131"/>
    </location>
    <ligand>
        <name>5-phospho-alpha-D-ribose 1-diphosphate</name>
        <dbReference type="ChEBI" id="CHEBI:58017"/>
        <note>ligand shared between dimeric partners</note>
    </ligand>
</feature>
<dbReference type="EMBL" id="VBWN01000001">
    <property type="protein sequence ID" value="TLF43908.1"/>
    <property type="molecule type" value="Genomic_DNA"/>
</dbReference>
<dbReference type="Pfam" id="PF00156">
    <property type="entry name" value="Pribosyltran"/>
    <property type="match status" value="1"/>
</dbReference>
<evidence type="ECO:0000313" key="10">
    <source>
        <dbReference type="Proteomes" id="UP000307781"/>
    </source>
</evidence>
<evidence type="ECO:0000256" key="3">
    <source>
        <dbReference type="ARBA" id="ARBA00022676"/>
    </source>
</evidence>
<keyword evidence="6" id="KW-0460">Magnesium</keyword>
<dbReference type="InterPro" id="IPR029057">
    <property type="entry name" value="PRTase-like"/>
</dbReference>
<evidence type="ECO:0000313" key="8">
    <source>
        <dbReference type="EMBL" id="TLF39993.1"/>
    </source>
</evidence>
<comment type="similarity">
    <text evidence="6">Belongs to the purine/pyrimidine phosphoribosyltransferase family. PyrE subfamily.</text>
</comment>
<dbReference type="HAMAP" id="MF_01208">
    <property type="entry name" value="PyrE"/>
    <property type="match status" value="1"/>
</dbReference>
<dbReference type="UniPathway" id="UPA00070">
    <property type="reaction ID" value="UER00119"/>
</dbReference>
<feature type="binding site" evidence="6">
    <location>
        <position position="127"/>
    </location>
    <ligand>
        <name>orotate</name>
        <dbReference type="ChEBI" id="CHEBI:30839"/>
    </ligand>
</feature>
<feature type="binding site" evidence="6">
    <location>
        <position position="101"/>
    </location>
    <ligand>
        <name>5-phospho-alpha-D-ribose 1-diphosphate</name>
        <dbReference type="ChEBI" id="CHEBI:58017"/>
        <note>ligand shared between dimeric partners</note>
    </ligand>
</feature>